<protein>
    <submittedName>
        <fullName evidence="3">mRNA interferase MazF</fullName>
    </submittedName>
</protein>
<dbReference type="Gene3D" id="2.30.30.110">
    <property type="match status" value="1"/>
</dbReference>
<dbReference type="PANTHER" id="PTHR33988:SF2">
    <property type="entry name" value="ENDORIBONUCLEASE MAZF"/>
    <property type="match status" value="1"/>
</dbReference>
<keyword evidence="4" id="KW-1185">Reference proteome</keyword>
<dbReference type="RefSeq" id="WP_133976789.1">
    <property type="nucleotide sequence ID" value="NZ_SOCE01000001.1"/>
</dbReference>
<organism evidence="3 4">
    <name type="scientific">Kribbella voronezhensis</name>
    <dbReference type="NCBI Taxonomy" id="2512212"/>
    <lineage>
        <taxon>Bacteria</taxon>
        <taxon>Bacillati</taxon>
        <taxon>Actinomycetota</taxon>
        <taxon>Actinomycetes</taxon>
        <taxon>Propionibacteriales</taxon>
        <taxon>Kribbellaceae</taxon>
        <taxon>Kribbella</taxon>
    </lineage>
</organism>
<dbReference type="InterPro" id="IPR011067">
    <property type="entry name" value="Plasmid_toxin/cell-grow_inhib"/>
</dbReference>
<dbReference type="GO" id="GO:0004521">
    <property type="term" value="F:RNA endonuclease activity"/>
    <property type="evidence" value="ECO:0007669"/>
    <property type="project" value="TreeGrafter"/>
</dbReference>
<keyword evidence="2" id="KW-1277">Toxin-antitoxin system</keyword>
<reference evidence="3 4" key="1">
    <citation type="submission" date="2019-03" db="EMBL/GenBank/DDBJ databases">
        <title>Genomic Encyclopedia of Type Strains, Phase III (KMG-III): the genomes of soil and plant-associated and newly described type strains.</title>
        <authorList>
            <person name="Whitman W."/>
        </authorList>
    </citation>
    <scope>NUCLEOTIDE SEQUENCE [LARGE SCALE GENOMIC DNA]</scope>
    <source>
        <strain evidence="3 4">VKM Ac-2575</strain>
    </source>
</reference>
<dbReference type="GO" id="GO:0003677">
    <property type="term" value="F:DNA binding"/>
    <property type="evidence" value="ECO:0007669"/>
    <property type="project" value="InterPro"/>
</dbReference>
<evidence type="ECO:0000256" key="2">
    <source>
        <dbReference type="ARBA" id="ARBA00022649"/>
    </source>
</evidence>
<comment type="similarity">
    <text evidence="1">Belongs to the PemK/MazF family.</text>
</comment>
<comment type="caution">
    <text evidence="3">The sequence shown here is derived from an EMBL/GenBank/DDBJ whole genome shotgun (WGS) entry which is preliminary data.</text>
</comment>
<proteinExistence type="inferred from homology"/>
<dbReference type="AlphaFoldDB" id="A0A4R7T519"/>
<evidence type="ECO:0000313" key="3">
    <source>
        <dbReference type="EMBL" id="TDU86930.1"/>
    </source>
</evidence>
<dbReference type="PANTHER" id="PTHR33988">
    <property type="entry name" value="ENDORIBONUCLEASE MAZF-RELATED"/>
    <property type="match status" value="1"/>
</dbReference>
<dbReference type="Proteomes" id="UP000295151">
    <property type="component" value="Unassembled WGS sequence"/>
</dbReference>
<dbReference type="EMBL" id="SOCE01000001">
    <property type="protein sequence ID" value="TDU86930.1"/>
    <property type="molecule type" value="Genomic_DNA"/>
</dbReference>
<gene>
    <name evidence="3" type="ORF">EV138_0447</name>
</gene>
<dbReference type="SUPFAM" id="SSF50118">
    <property type="entry name" value="Cell growth inhibitor/plasmid maintenance toxic component"/>
    <property type="match status" value="1"/>
</dbReference>
<dbReference type="InterPro" id="IPR003477">
    <property type="entry name" value="PemK-like"/>
</dbReference>
<accession>A0A4R7T519</accession>
<dbReference type="Pfam" id="PF02452">
    <property type="entry name" value="PemK_toxin"/>
    <property type="match status" value="1"/>
</dbReference>
<evidence type="ECO:0000313" key="4">
    <source>
        <dbReference type="Proteomes" id="UP000295151"/>
    </source>
</evidence>
<dbReference type="GO" id="GO:0006402">
    <property type="term" value="P:mRNA catabolic process"/>
    <property type="evidence" value="ECO:0007669"/>
    <property type="project" value="TreeGrafter"/>
</dbReference>
<dbReference type="OrthoDB" id="5419693at2"/>
<name>A0A4R7T519_9ACTN</name>
<evidence type="ECO:0000256" key="1">
    <source>
        <dbReference type="ARBA" id="ARBA00007521"/>
    </source>
</evidence>
<sequence>MRPIHIARLDKPRPVVVLTRELIRPRLTNVTVAPITSTIRGLSTEVLVGTRNGLDHPSAISCDNIQTIPKLQLGRLIGYLFPDQEPALTEAITLAFDLEDEV</sequence>
<dbReference type="GO" id="GO:0016075">
    <property type="term" value="P:rRNA catabolic process"/>
    <property type="evidence" value="ECO:0007669"/>
    <property type="project" value="TreeGrafter"/>
</dbReference>